<feature type="transmembrane region" description="Helical" evidence="1">
    <location>
        <begin position="109"/>
        <end position="130"/>
    </location>
</feature>
<dbReference type="Pfam" id="PF11193">
    <property type="entry name" value="DUF2812"/>
    <property type="match status" value="2"/>
</dbReference>
<dbReference type="InterPro" id="IPR021359">
    <property type="entry name" value="DUF2812"/>
</dbReference>
<gene>
    <name evidence="2" type="ORF">bsdtw1_00777</name>
</gene>
<dbReference type="RefSeq" id="WP_183276271.1">
    <property type="nucleotide sequence ID" value="NZ_BLZR01000001.1"/>
</dbReference>
<protein>
    <recommendedName>
        <fullName evidence="4">DUF2812 domain-containing protein</fullName>
    </recommendedName>
</protein>
<name>A0A6V8SDU7_9CLOT</name>
<dbReference type="AlphaFoldDB" id="A0A6V8SDU7"/>
<sequence>MYKKVVRLFWSYDIKKTEEWLRDMSLRGYKLESVDFGLRIFKFIKVQKNKVFYRIIYDNNQSNVIPKSLDNSGWKIISQHKGWKILINESETINIMPSRNSVIERNNKLINYSGSALGFFILFPLIVGFFTKSILRLKQVQVNYSENLNILGILYLLAQLSICIFLAYTHFKVKASTKRIEYAEGIELAYNYDAYKDIDDGIYICKKNGRAKRKIAWVTYPDKLELWLEKMEKRGFNLYKISKTGGKFYFVKGSTVNKKFSVDFKRQVTKEYFEINKEAGWKLYFSSKSRTNNWNIWAMDYDENGEPPKMYSDISDKISHAKKVATYYCILYVPMIIIYAIVSAFWIYIMVMKKRSLEEIFIMDMVLFGAALIEYSIFTINSILYYLRIKKGCREGHYE</sequence>
<feature type="transmembrane region" description="Helical" evidence="1">
    <location>
        <begin position="150"/>
        <end position="171"/>
    </location>
</feature>
<keyword evidence="1" id="KW-0472">Membrane</keyword>
<evidence type="ECO:0008006" key="4">
    <source>
        <dbReference type="Google" id="ProtNLM"/>
    </source>
</evidence>
<keyword evidence="1" id="KW-0812">Transmembrane</keyword>
<organism evidence="2 3">
    <name type="scientific">Clostridium fungisolvens</name>
    <dbReference type="NCBI Taxonomy" id="1604897"/>
    <lineage>
        <taxon>Bacteria</taxon>
        <taxon>Bacillati</taxon>
        <taxon>Bacillota</taxon>
        <taxon>Clostridia</taxon>
        <taxon>Eubacteriales</taxon>
        <taxon>Clostridiaceae</taxon>
        <taxon>Clostridium</taxon>
    </lineage>
</organism>
<keyword evidence="1" id="KW-1133">Transmembrane helix</keyword>
<evidence type="ECO:0000256" key="1">
    <source>
        <dbReference type="SAM" id="Phobius"/>
    </source>
</evidence>
<comment type="caution">
    <text evidence="2">The sequence shown here is derived from an EMBL/GenBank/DDBJ whole genome shotgun (WGS) entry which is preliminary data.</text>
</comment>
<keyword evidence="3" id="KW-1185">Reference proteome</keyword>
<feature type="transmembrane region" description="Helical" evidence="1">
    <location>
        <begin position="361"/>
        <end position="387"/>
    </location>
</feature>
<dbReference type="EMBL" id="BLZR01000001">
    <property type="protein sequence ID" value="GFP74722.1"/>
    <property type="molecule type" value="Genomic_DNA"/>
</dbReference>
<evidence type="ECO:0000313" key="2">
    <source>
        <dbReference type="EMBL" id="GFP74722.1"/>
    </source>
</evidence>
<evidence type="ECO:0000313" key="3">
    <source>
        <dbReference type="Proteomes" id="UP000580568"/>
    </source>
</evidence>
<reference evidence="2 3" key="1">
    <citation type="submission" date="2020-07" db="EMBL/GenBank/DDBJ databases">
        <title>A new beta-1,3-glucan-decomposing anaerobic bacterium isolated from anoxic soil subjected to biological soil disinfestation.</title>
        <authorList>
            <person name="Ueki A."/>
            <person name="Tonouchi A."/>
        </authorList>
    </citation>
    <scope>NUCLEOTIDE SEQUENCE [LARGE SCALE GENOMIC DNA]</scope>
    <source>
        <strain evidence="2 3">TW1</strain>
    </source>
</reference>
<accession>A0A6V8SDU7</accession>
<dbReference type="Proteomes" id="UP000580568">
    <property type="component" value="Unassembled WGS sequence"/>
</dbReference>
<feature type="transmembrane region" description="Helical" evidence="1">
    <location>
        <begin position="325"/>
        <end position="349"/>
    </location>
</feature>
<proteinExistence type="predicted"/>